<keyword evidence="4 6" id="KW-0067">ATP-binding</keyword>
<accession>A0A2R8FAY3</accession>
<dbReference type="InterPro" id="IPR027417">
    <property type="entry name" value="P-loop_NTPase"/>
</dbReference>
<dbReference type="PANTHER" id="PTHR32182:SF0">
    <property type="entry name" value="DNA REPLICATION AND REPAIR PROTEIN RECF"/>
    <property type="match status" value="1"/>
</dbReference>
<dbReference type="NCBIfam" id="TIGR00611">
    <property type="entry name" value="recf"/>
    <property type="match status" value="1"/>
</dbReference>
<dbReference type="HAMAP" id="MF_00365">
    <property type="entry name" value="RecF"/>
    <property type="match status" value="1"/>
</dbReference>
<dbReference type="EMBL" id="LT993738">
    <property type="protein sequence ID" value="SPN73482.1"/>
    <property type="molecule type" value="Genomic_DNA"/>
</dbReference>
<dbReference type="GO" id="GO:0005524">
    <property type="term" value="F:ATP binding"/>
    <property type="evidence" value="ECO:0007669"/>
    <property type="project" value="UniProtKB-UniRule"/>
</dbReference>
<dbReference type="GO" id="GO:0009432">
    <property type="term" value="P:SOS response"/>
    <property type="evidence" value="ECO:0007669"/>
    <property type="project" value="UniProtKB-UniRule"/>
</dbReference>
<evidence type="ECO:0000256" key="3">
    <source>
        <dbReference type="ARBA" id="ARBA00022741"/>
    </source>
</evidence>
<gene>
    <name evidence="6 9" type="primary">recF</name>
    <name evidence="9" type="ORF">C10C_0309</name>
</gene>
<evidence type="ECO:0000256" key="5">
    <source>
        <dbReference type="ARBA" id="ARBA00023125"/>
    </source>
</evidence>
<dbReference type="Pfam" id="PF13175">
    <property type="entry name" value="AAA_15"/>
    <property type="match status" value="1"/>
</dbReference>
<keyword evidence="6 7" id="KW-0227">DNA damage</keyword>
<dbReference type="PANTHER" id="PTHR32182">
    <property type="entry name" value="DNA REPLICATION AND REPAIR PROTEIN RECF"/>
    <property type="match status" value="1"/>
</dbReference>
<organism evidence="9 10">
    <name type="scientific">Chlamydia serpentis</name>
    <dbReference type="NCBI Taxonomy" id="1967782"/>
    <lineage>
        <taxon>Bacteria</taxon>
        <taxon>Pseudomonadati</taxon>
        <taxon>Chlamydiota</taxon>
        <taxon>Chlamydiia</taxon>
        <taxon>Chlamydiales</taxon>
        <taxon>Chlamydiaceae</taxon>
        <taxon>Chlamydia/Chlamydophila group</taxon>
        <taxon>Chlamydia</taxon>
    </lineage>
</organism>
<dbReference type="GO" id="GO:0003697">
    <property type="term" value="F:single-stranded DNA binding"/>
    <property type="evidence" value="ECO:0007669"/>
    <property type="project" value="UniProtKB-UniRule"/>
</dbReference>
<evidence type="ECO:0000313" key="10">
    <source>
        <dbReference type="Proteomes" id="UP000244926"/>
    </source>
</evidence>
<evidence type="ECO:0000256" key="7">
    <source>
        <dbReference type="RuleBase" id="RU000578"/>
    </source>
</evidence>
<dbReference type="Proteomes" id="UP000244926">
    <property type="component" value="Chromosome I"/>
</dbReference>
<dbReference type="OrthoDB" id="9803889at2"/>
<evidence type="ECO:0000256" key="6">
    <source>
        <dbReference type="HAMAP-Rule" id="MF_00365"/>
    </source>
</evidence>
<dbReference type="PROSITE" id="PS00618">
    <property type="entry name" value="RECF_2"/>
    <property type="match status" value="1"/>
</dbReference>
<comment type="similarity">
    <text evidence="6 7">Belongs to the RecF family.</text>
</comment>
<keyword evidence="3 6" id="KW-0547">Nucleotide-binding</keyword>
<reference evidence="10" key="1">
    <citation type="submission" date="2017-11" db="EMBL/GenBank/DDBJ databases">
        <authorList>
            <person name="Seth-Smith MB H."/>
        </authorList>
    </citation>
    <scope>NUCLEOTIDE SEQUENCE [LARGE SCALE GENOMIC DNA]</scope>
</reference>
<keyword evidence="5 6" id="KW-0238">DNA-binding</keyword>
<keyword evidence="2 6" id="KW-0235">DNA replication</keyword>
<dbReference type="InterPro" id="IPR041685">
    <property type="entry name" value="AAA_GajA/Old/RecF-like"/>
</dbReference>
<sequence>MKICSLKLKNFRNHSDLEISLSPKLNYIVGKNAQGKTNLLEAFYVLSLGRSFRTQHLTDTITFGSPYFFLETQFKKDELPETLSIYTDKHGKKIIYNQAPIKTLSRLIGKLPIVLFSSQDRLLISGTPTDRRLFLNLLLSQCDSYYTHALSYYHRTLQQRNALLKSKQTQTLSAWNEELIKHGTYLSIQRFLCTQKLSALSKELWSNNLKEQLALKFKCSLIKNSNISEIIIAQEFRKQLSTSLSRDLESGSTSVGPHRDDFLLTINHMPVSQFSSEGQKHNLLVILRLAECLYLRQVHNISPLVCLDDIHAGLDSERVSQILDLTSNLGQTLITSNQVHQKLPKTSLILNIDNAQVSEKII</sequence>
<evidence type="ECO:0000256" key="1">
    <source>
        <dbReference type="ARBA" id="ARBA00022490"/>
    </source>
</evidence>
<comment type="subcellular location">
    <subcellularLocation>
        <location evidence="6 7">Cytoplasm</location>
    </subcellularLocation>
</comment>
<dbReference type="GO" id="GO:0006260">
    <property type="term" value="P:DNA replication"/>
    <property type="evidence" value="ECO:0007669"/>
    <property type="project" value="UniProtKB-UniRule"/>
</dbReference>
<dbReference type="Gene3D" id="1.20.1050.90">
    <property type="entry name" value="RecF/RecN/SMC, N-terminal domain"/>
    <property type="match status" value="1"/>
</dbReference>
<dbReference type="GO" id="GO:0006302">
    <property type="term" value="P:double-strand break repair"/>
    <property type="evidence" value="ECO:0007669"/>
    <property type="project" value="TreeGrafter"/>
</dbReference>
<keyword evidence="6 7" id="KW-0234">DNA repair</keyword>
<dbReference type="InterPro" id="IPR018078">
    <property type="entry name" value="DNA-binding_RecF_CS"/>
</dbReference>
<dbReference type="InterPro" id="IPR042174">
    <property type="entry name" value="RecF_2"/>
</dbReference>
<evidence type="ECO:0000256" key="4">
    <source>
        <dbReference type="ARBA" id="ARBA00022840"/>
    </source>
</evidence>
<dbReference type="PROSITE" id="PS00617">
    <property type="entry name" value="RECF_1"/>
    <property type="match status" value="1"/>
</dbReference>
<dbReference type="Gene3D" id="3.40.50.300">
    <property type="entry name" value="P-loop containing nucleotide triphosphate hydrolases"/>
    <property type="match status" value="1"/>
</dbReference>
<evidence type="ECO:0000259" key="8">
    <source>
        <dbReference type="Pfam" id="PF13175"/>
    </source>
</evidence>
<keyword evidence="6 7" id="KW-0742">SOS response</keyword>
<comment type="function">
    <text evidence="6 7">The RecF protein is involved in DNA metabolism; it is required for DNA replication and normal SOS inducibility. RecF binds preferentially to single-stranded, linear DNA. It also seems to bind ATP.</text>
</comment>
<protein>
    <recommendedName>
        <fullName evidence="6 7">DNA replication and repair protein RecF</fullName>
    </recommendedName>
</protein>
<dbReference type="SUPFAM" id="SSF52540">
    <property type="entry name" value="P-loop containing nucleoside triphosphate hydrolases"/>
    <property type="match status" value="1"/>
</dbReference>
<keyword evidence="1 6" id="KW-0963">Cytoplasm</keyword>
<feature type="domain" description="Endonuclease GajA/Old nuclease/RecF-like AAA" evidence="8">
    <location>
        <begin position="1"/>
        <end position="217"/>
    </location>
</feature>
<dbReference type="GO" id="GO:0005737">
    <property type="term" value="C:cytoplasm"/>
    <property type="evidence" value="ECO:0007669"/>
    <property type="project" value="UniProtKB-SubCell"/>
</dbReference>
<dbReference type="InterPro" id="IPR001238">
    <property type="entry name" value="DNA-binding_RecF"/>
</dbReference>
<dbReference type="RefSeq" id="WP_108896447.1">
    <property type="nucleotide sequence ID" value="NZ_LT993738.1"/>
</dbReference>
<dbReference type="GO" id="GO:0000731">
    <property type="term" value="P:DNA synthesis involved in DNA repair"/>
    <property type="evidence" value="ECO:0007669"/>
    <property type="project" value="TreeGrafter"/>
</dbReference>
<name>A0A2R8FAY3_9CHLA</name>
<evidence type="ECO:0000256" key="2">
    <source>
        <dbReference type="ARBA" id="ARBA00022705"/>
    </source>
</evidence>
<feature type="binding site" evidence="6">
    <location>
        <begin position="30"/>
        <end position="37"/>
    </location>
    <ligand>
        <name>ATP</name>
        <dbReference type="ChEBI" id="CHEBI:30616"/>
    </ligand>
</feature>
<proteinExistence type="inferred from homology"/>
<dbReference type="AlphaFoldDB" id="A0A2R8FAY3"/>
<keyword evidence="10" id="KW-1185">Reference proteome</keyword>
<evidence type="ECO:0000313" key="9">
    <source>
        <dbReference type="EMBL" id="SPN73482.1"/>
    </source>
</evidence>
<dbReference type="KEGG" id="csee:C10C_0309"/>